<dbReference type="SMART" id="SM00112">
    <property type="entry name" value="CA"/>
    <property type="match status" value="3"/>
</dbReference>
<dbReference type="InterPro" id="IPR001547">
    <property type="entry name" value="Glyco_hydro_5"/>
</dbReference>
<dbReference type="PANTHER" id="PTHR34142:SF1">
    <property type="entry name" value="GLYCOSIDE HYDROLASE FAMILY 5 DOMAIN-CONTAINING PROTEIN"/>
    <property type="match status" value="1"/>
</dbReference>
<dbReference type="InterPro" id="IPR017853">
    <property type="entry name" value="GH"/>
</dbReference>
<dbReference type="PANTHER" id="PTHR34142">
    <property type="entry name" value="ENDO-BETA-1,4-GLUCANASE A"/>
    <property type="match status" value="1"/>
</dbReference>
<dbReference type="GO" id="GO:0016020">
    <property type="term" value="C:membrane"/>
    <property type="evidence" value="ECO:0007669"/>
    <property type="project" value="InterPro"/>
</dbReference>
<dbReference type="InterPro" id="IPR002126">
    <property type="entry name" value="Cadherin-like_dom"/>
</dbReference>
<evidence type="ECO:0000256" key="2">
    <source>
        <dbReference type="ARBA" id="ARBA00023295"/>
    </source>
</evidence>
<dbReference type="GO" id="GO:0005509">
    <property type="term" value="F:calcium ion binding"/>
    <property type="evidence" value="ECO:0007669"/>
    <property type="project" value="InterPro"/>
</dbReference>
<keyword evidence="2" id="KW-0326">Glycosidase</keyword>
<dbReference type="Proteomes" id="UP000245048">
    <property type="component" value="Unassembled WGS sequence"/>
</dbReference>
<dbReference type="OrthoDB" id="7215643at2"/>
<organism evidence="4 5">
    <name type="scientific">Teichococcus aestuarii</name>
    <dbReference type="NCBI Taxonomy" id="568898"/>
    <lineage>
        <taxon>Bacteria</taxon>
        <taxon>Pseudomonadati</taxon>
        <taxon>Pseudomonadota</taxon>
        <taxon>Alphaproteobacteria</taxon>
        <taxon>Acetobacterales</taxon>
        <taxon>Roseomonadaceae</taxon>
        <taxon>Roseomonas</taxon>
    </lineage>
</organism>
<dbReference type="InterPro" id="IPR015919">
    <property type="entry name" value="Cadherin-like_sf"/>
</dbReference>
<dbReference type="Pfam" id="PF00150">
    <property type="entry name" value="Cellulase"/>
    <property type="match status" value="1"/>
</dbReference>
<dbReference type="GO" id="GO:0007156">
    <property type="term" value="P:homophilic cell adhesion via plasma membrane adhesion molecules"/>
    <property type="evidence" value="ECO:0007669"/>
    <property type="project" value="InterPro"/>
</dbReference>
<keyword evidence="5" id="KW-1185">Reference proteome</keyword>
<reference evidence="5" key="1">
    <citation type="submission" date="2017-10" db="EMBL/GenBank/DDBJ databases">
        <authorList>
            <person name="Toshchakov S.V."/>
            <person name="Goeva M.A."/>
        </authorList>
    </citation>
    <scope>NUCLEOTIDE SEQUENCE [LARGE SCALE GENOMIC DNA]</scope>
    <source>
        <strain evidence="5">JR1/69-1-13</strain>
    </source>
</reference>
<sequence length="929" mass="100059">MAPIETVLPFRLIEATIFSRDGIVTIQGVDGSVTKAPAGGRYVFTDGVVNDADGQVLVEDLLYYARNHDVWLAGIDADEHFVVSGWQEGRDMGGLFDSAGYLAANPDVAASGMDPLLHYRVFGWREGRDPSPFFDTAGYLKANLDVAAAGINPLEHYIAFGRYEGRTAEPGLLRVQGFDDAYYLAANPDVSGAGMDAHQHYVLFGRTEGRAPSAMFDAQYYLAQNPDVAASDMDPLSHYMRFGWQEKRDPSARFDTAKYLESNPDVALEGVNPLTHYLTYGAGEGRLPRPVDEAPSGITLSSGAVDEALPGAVVGKLTVSDPDGGLFSYSVNDDRFKVVDGSLKLRDDVELGHESEAELRLTVTVMDSTGLSLSHTFDIAVNDANEAPTDIALDLTSTYENVAGAVVGRLSAADPDDGDRHTFVVDDDRFEVTEDILKLKDDVRLDHEMELEVTVTIRATDAQGLILDQSFTLPVLDANDMPAAIRLSGDKLPENSVGAVVGTLSVIDQDAGDTHGYSVSDARFEVVAGVLKLKDDVSLDHEAEPEVTVTVQAADAGGLSVKQDFTLAVQNVNNSIGNFASRMSDGILDLFGVNIAGASFGTPSASDAVGTSHIYPSHADIDYFAAKGMDVIRLDLKWERLQPDLAASLDEAEMKYVDEAVDYAASKGVAVIVSLHNYGKYNENFIDKSTVEASDFQDVWCRLSGRYLEKGNVIFGLMNEPYDHTTEEWIDIANAGIAAIRSTGATQQILVPGTYFSGAHNWVSSDNDTVVGDGIVDPLGNFAIEVHQYLDSDNSGSHYGPVASANIGVERIIDVTTWAEATGNKLFLGEFGVGSDAVSLAALDNMLGFMRQHGDVWQGGTYWAAGDWWGDYAFSVQPSGTSDKPQMAILDKYVSPQSQPYWLEAAHRAWPAVPTSTVTGYAGDGLALV</sequence>
<dbReference type="PROSITE" id="PS50268">
    <property type="entry name" value="CADHERIN_2"/>
    <property type="match status" value="1"/>
</dbReference>
<gene>
    <name evidence="4" type="ORF">CR165_22425</name>
</gene>
<dbReference type="EMBL" id="PDOA01000030">
    <property type="protein sequence ID" value="PWC26597.1"/>
    <property type="molecule type" value="Genomic_DNA"/>
</dbReference>
<keyword evidence="1" id="KW-0378">Hydrolase</keyword>
<evidence type="ECO:0000256" key="1">
    <source>
        <dbReference type="ARBA" id="ARBA00022801"/>
    </source>
</evidence>
<dbReference type="RefSeq" id="WP_109519150.1">
    <property type="nucleotide sequence ID" value="NZ_PDOA01000030.1"/>
</dbReference>
<accession>A0A2U1UY71</accession>
<dbReference type="InterPro" id="IPR018087">
    <property type="entry name" value="Glyco_hydro_5_CS"/>
</dbReference>
<evidence type="ECO:0000313" key="5">
    <source>
        <dbReference type="Proteomes" id="UP000245048"/>
    </source>
</evidence>
<dbReference type="Gene3D" id="3.20.20.80">
    <property type="entry name" value="Glycosidases"/>
    <property type="match status" value="1"/>
</dbReference>
<dbReference type="PROSITE" id="PS00659">
    <property type="entry name" value="GLYCOSYL_HYDROL_F5"/>
    <property type="match status" value="1"/>
</dbReference>
<dbReference type="SUPFAM" id="SSF51445">
    <property type="entry name" value="(Trans)glycosidases"/>
    <property type="match status" value="1"/>
</dbReference>
<feature type="domain" description="Cadherin" evidence="3">
    <location>
        <begin position="404"/>
        <end position="484"/>
    </location>
</feature>
<name>A0A2U1UY71_9PROT</name>
<dbReference type="AlphaFoldDB" id="A0A2U1UY71"/>
<protein>
    <recommendedName>
        <fullName evidence="3">Cadherin domain-containing protein</fullName>
    </recommendedName>
</protein>
<dbReference type="Gene3D" id="2.60.40.60">
    <property type="entry name" value="Cadherins"/>
    <property type="match status" value="3"/>
</dbReference>
<dbReference type="GO" id="GO:0009251">
    <property type="term" value="P:glucan catabolic process"/>
    <property type="evidence" value="ECO:0007669"/>
    <property type="project" value="TreeGrafter"/>
</dbReference>
<dbReference type="CDD" id="cd11304">
    <property type="entry name" value="Cadherin_repeat"/>
    <property type="match status" value="3"/>
</dbReference>
<evidence type="ECO:0000313" key="4">
    <source>
        <dbReference type="EMBL" id="PWC26597.1"/>
    </source>
</evidence>
<evidence type="ECO:0000259" key="3">
    <source>
        <dbReference type="PROSITE" id="PS50268"/>
    </source>
</evidence>
<dbReference type="SUPFAM" id="SSF49313">
    <property type="entry name" value="Cadherin-like"/>
    <property type="match status" value="3"/>
</dbReference>
<proteinExistence type="predicted"/>
<comment type="caution">
    <text evidence="4">The sequence shown here is derived from an EMBL/GenBank/DDBJ whole genome shotgun (WGS) entry which is preliminary data.</text>
</comment>
<dbReference type="GO" id="GO:0004553">
    <property type="term" value="F:hydrolase activity, hydrolyzing O-glycosyl compounds"/>
    <property type="evidence" value="ECO:0007669"/>
    <property type="project" value="InterPro"/>
</dbReference>